<keyword evidence="8" id="KW-1185">Reference proteome</keyword>
<gene>
    <name evidence="7" type="ORF">CONLIGDRAFT_649828</name>
</gene>
<dbReference type="Gene3D" id="3.40.50.200">
    <property type="entry name" value="Peptidase S8/S53 domain"/>
    <property type="match status" value="1"/>
</dbReference>
<keyword evidence="2 5" id="KW-0645">Protease</keyword>
<evidence type="ECO:0000256" key="5">
    <source>
        <dbReference type="PROSITE-ProRule" id="PRU01240"/>
    </source>
</evidence>
<protein>
    <submittedName>
        <fullName evidence="7">Subtilisin-like protein</fullName>
    </submittedName>
</protein>
<dbReference type="SUPFAM" id="SSF52743">
    <property type="entry name" value="Subtilisin-like"/>
    <property type="match status" value="1"/>
</dbReference>
<evidence type="ECO:0000313" key="8">
    <source>
        <dbReference type="Proteomes" id="UP000182658"/>
    </source>
</evidence>
<evidence type="ECO:0000313" key="7">
    <source>
        <dbReference type="EMBL" id="OIW23310.1"/>
    </source>
</evidence>
<dbReference type="InParanoid" id="A0A1J7I733"/>
<dbReference type="GO" id="GO:0006508">
    <property type="term" value="P:proteolysis"/>
    <property type="evidence" value="ECO:0007669"/>
    <property type="project" value="UniProtKB-KW"/>
</dbReference>
<dbReference type="OrthoDB" id="206201at2759"/>
<feature type="domain" description="Peptidase S8/S53" evidence="6">
    <location>
        <begin position="138"/>
        <end position="382"/>
    </location>
</feature>
<feature type="active site" description="Charge relay system" evidence="5">
    <location>
        <position position="185"/>
    </location>
</feature>
<dbReference type="PANTHER" id="PTHR43806">
    <property type="entry name" value="PEPTIDASE S8"/>
    <property type="match status" value="1"/>
</dbReference>
<keyword evidence="4 5" id="KW-0720">Serine protease</keyword>
<dbReference type="PROSITE" id="PS51892">
    <property type="entry name" value="SUBTILASE"/>
    <property type="match status" value="1"/>
</dbReference>
<dbReference type="PROSITE" id="PS00137">
    <property type="entry name" value="SUBTILASE_HIS"/>
    <property type="match status" value="1"/>
</dbReference>
<name>A0A1J7I733_9PEZI</name>
<evidence type="ECO:0000256" key="3">
    <source>
        <dbReference type="ARBA" id="ARBA00022801"/>
    </source>
</evidence>
<sequence length="389" mass="42605">MPVLIQEHPDEAVSDGQRRRFMLVYAKHLDHPTKPCQDDWRRFERDFFHDCCLALDPTRREEDVFVSRATICTRPSGTSTWVVGKRFTVVSITAEELAWLAGQDTVLHAIEEEFEINNALLESSPVYKPQYLHDADGGRGVTVFVVDNGVDGTLVAPDGTKEFRHEVIHSPNFSIDQRGTDSTGHGTHVAGIVASQSFGVAKQAKIVDVKVVKGGGAGSAQSCQSGLQWGMSCPDHRTSRRNWRSNIQTDLNSNELHGRRDQASRPAVNRESVHLRIGPESNTGPDDRGPYLGDVWPRTSQAICVGATDKNDMIALWNAKHEFYTSANGHMPGGSNYGPRVDIWAPGRQIVSLVPLSKSPNGHMPKSGTSMAAPFVSGQAAVDLSLSCK</sequence>
<feature type="active site" description="Charge relay system" evidence="5">
    <location>
        <position position="147"/>
    </location>
</feature>
<dbReference type="EMBL" id="KV875107">
    <property type="protein sequence ID" value="OIW23310.1"/>
    <property type="molecule type" value="Genomic_DNA"/>
</dbReference>
<dbReference type="InterPro" id="IPR022398">
    <property type="entry name" value="Peptidase_S8_His-AS"/>
</dbReference>
<reference evidence="7 8" key="1">
    <citation type="submission" date="2016-10" db="EMBL/GenBank/DDBJ databases">
        <title>Draft genome sequence of Coniochaeta ligniaria NRRL30616, a lignocellulolytic fungus for bioabatement of inhibitors in plant biomass hydrolysates.</title>
        <authorList>
            <consortium name="DOE Joint Genome Institute"/>
            <person name="Jimenez D.J."/>
            <person name="Hector R.E."/>
            <person name="Riley R."/>
            <person name="Sun H."/>
            <person name="Grigoriev I.V."/>
            <person name="Van Elsas J.D."/>
            <person name="Nichols N.N."/>
        </authorList>
    </citation>
    <scope>NUCLEOTIDE SEQUENCE [LARGE SCALE GENOMIC DNA]</scope>
    <source>
        <strain evidence="7 8">NRRL 30616</strain>
    </source>
</reference>
<dbReference type="STRING" id="1408157.A0A1J7I733"/>
<dbReference type="InterPro" id="IPR023828">
    <property type="entry name" value="Peptidase_S8_Ser-AS"/>
</dbReference>
<dbReference type="Pfam" id="PF00082">
    <property type="entry name" value="Peptidase_S8"/>
    <property type="match status" value="1"/>
</dbReference>
<organism evidence="7 8">
    <name type="scientific">Coniochaeta ligniaria NRRL 30616</name>
    <dbReference type="NCBI Taxonomy" id="1408157"/>
    <lineage>
        <taxon>Eukaryota</taxon>
        <taxon>Fungi</taxon>
        <taxon>Dikarya</taxon>
        <taxon>Ascomycota</taxon>
        <taxon>Pezizomycotina</taxon>
        <taxon>Sordariomycetes</taxon>
        <taxon>Sordariomycetidae</taxon>
        <taxon>Coniochaetales</taxon>
        <taxon>Coniochaetaceae</taxon>
        <taxon>Coniochaeta</taxon>
    </lineage>
</organism>
<evidence type="ECO:0000259" key="6">
    <source>
        <dbReference type="Pfam" id="PF00082"/>
    </source>
</evidence>
<dbReference type="GO" id="GO:0004252">
    <property type="term" value="F:serine-type endopeptidase activity"/>
    <property type="evidence" value="ECO:0007669"/>
    <property type="project" value="UniProtKB-UniRule"/>
</dbReference>
<evidence type="ECO:0000256" key="2">
    <source>
        <dbReference type="ARBA" id="ARBA00022670"/>
    </source>
</evidence>
<dbReference type="PRINTS" id="PR00723">
    <property type="entry name" value="SUBTILISIN"/>
</dbReference>
<dbReference type="PANTHER" id="PTHR43806:SF11">
    <property type="entry name" value="CEREVISIN-RELATED"/>
    <property type="match status" value="1"/>
</dbReference>
<dbReference type="Proteomes" id="UP000182658">
    <property type="component" value="Unassembled WGS sequence"/>
</dbReference>
<dbReference type="AlphaFoldDB" id="A0A1J7I733"/>
<proteinExistence type="inferred from homology"/>
<comment type="similarity">
    <text evidence="1 5">Belongs to the peptidase S8 family.</text>
</comment>
<dbReference type="InterPro" id="IPR050131">
    <property type="entry name" value="Peptidase_S8_subtilisin-like"/>
</dbReference>
<dbReference type="InterPro" id="IPR036852">
    <property type="entry name" value="Peptidase_S8/S53_dom_sf"/>
</dbReference>
<dbReference type="InterPro" id="IPR015500">
    <property type="entry name" value="Peptidase_S8_subtilisin-rel"/>
</dbReference>
<dbReference type="InterPro" id="IPR000209">
    <property type="entry name" value="Peptidase_S8/S53_dom"/>
</dbReference>
<dbReference type="PROSITE" id="PS00138">
    <property type="entry name" value="SUBTILASE_SER"/>
    <property type="match status" value="1"/>
</dbReference>
<evidence type="ECO:0000256" key="4">
    <source>
        <dbReference type="ARBA" id="ARBA00022825"/>
    </source>
</evidence>
<feature type="active site" description="Charge relay system" evidence="5">
    <location>
        <position position="370"/>
    </location>
</feature>
<accession>A0A1J7I733</accession>
<evidence type="ECO:0000256" key="1">
    <source>
        <dbReference type="ARBA" id="ARBA00011073"/>
    </source>
</evidence>
<keyword evidence="3 5" id="KW-0378">Hydrolase</keyword>